<dbReference type="OrthoDB" id="8895516at2"/>
<dbReference type="AlphaFoldDB" id="A0A506U523"/>
<dbReference type="PROSITE" id="PS50943">
    <property type="entry name" value="HTH_CROC1"/>
    <property type="match status" value="1"/>
</dbReference>
<organism evidence="3 4">
    <name type="scientific">Pararhizobium mangrovi</name>
    <dbReference type="NCBI Taxonomy" id="2590452"/>
    <lineage>
        <taxon>Bacteria</taxon>
        <taxon>Pseudomonadati</taxon>
        <taxon>Pseudomonadota</taxon>
        <taxon>Alphaproteobacteria</taxon>
        <taxon>Hyphomicrobiales</taxon>
        <taxon>Rhizobiaceae</taxon>
        <taxon>Rhizobium/Agrobacterium group</taxon>
        <taxon>Pararhizobium</taxon>
    </lineage>
</organism>
<dbReference type="Gene3D" id="1.10.260.40">
    <property type="entry name" value="lambda repressor-like DNA-binding domains"/>
    <property type="match status" value="1"/>
</dbReference>
<dbReference type="EMBL" id="VHLH01000024">
    <property type="protein sequence ID" value="TPW27017.1"/>
    <property type="molecule type" value="Genomic_DNA"/>
</dbReference>
<evidence type="ECO:0000259" key="2">
    <source>
        <dbReference type="PROSITE" id="PS50943"/>
    </source>
</evidence>
<keyword evidence="4" id="KW-1185">Reference proteome</keyword>
<comment type="caution">
    <text evidence="3">The sequence shown here is derived from an EMBL/GenBank/DDBJ whole genome shotgun (WGS) entry which is preliminary data.</text>
</comment>
<dbReference type="InterPro" id="IPR001387">
    <property type="entry name" value="Cro/C1-type_HTH"/>
</dbReference>
<dbReference type="SUPFAM" id="SSF47413">
    <property type="entry name" value="lambda repressor-like DNA-binding domains"/>
    <property type="match status" value="1"/>
</dbReference>
<keyword evidence="1" id="KW-0812">Transmembrane</keyword>
<feature type="domain" description="HTH cro/C1-type" evidence="2">
    <location>
        <begin position="14"/>
        <end position="70"/>
    </location>
</feature>
<reference evidence="3 4" key="1">
    <citation type="submission" date="2019-06" db="EMBL/GenBank/DDBJ databases">
        <authorList>
            <person name="Li M."/>
        </authorList>
    </citation>
    <scope>NUCLEOTIDE SEQUENCE [LARGE SCALE GENOMIC DNA]</scope>
    <source>
        <strain evidence="3 4">BGMRC6574</strain>
    </source>
</reference>
<gene>
    <name evidence="3" type="ORF">FJU11_12800</name>
</gene>
<dbReference type="Proteomes" id="UP000320314">
    <property type="component" value="Unassembled WGS sequence"/>
</dbReference>
<evidence type="ECO:0000313" key="3">
    <source>
        <dbReference type="EMBL" id="TPW27017.1"/>
    </source>
</evidence>
<dbReference type="InterPro" id="IPR010982">
    <property type="entry name" value="Lambda_DNA-bd_dom_sf"/>
</dbReference>
<protein>
    <submittedName>
        <fullName evidence="3">Transcriptional regulator</fullName>
    </submittedName>
</protein>
<evidence type="ECO:0000313" key="4">
    <source>
        <dbReference type="Proteomes" id="UP000320314"/>
    </source>
</evidence>
<dbReference type="SMART" id="SM00530">
    <property type="entry name" value="HTH_XRE"/>
    <property type="match status" value="1"/>
</dbReference>
<name>A0A506U523_9HYPH</name>
<keyword evidence="1" id="KW-0472">Membrane</keyword>
<accession>A0A506U523</accession>
<feature type="transmembrane region" description="Helical" evidence="1">
    <location>
        <begin position="218"/>
        <end position="237"/>
    </location>
</feature>
<evidence type="ECO:0000256" key="1">
    <source>
        <dbReference type="SAM" id="Phobius"/>
    </source>
</evidence>
<sequence length="281" mass="31815">MRKLERARLFQRRLSEAMARAALSKSALARQIGADRSTISLLVSSDDARLPNAHFAAECAAALNVSSDWLLGLTDRPERSAEIVSATMEMTEAARTPSDEQIFLWHQEASGYKIRHVPATMPDLLKSEAVLQFEYSQYVGRTSEQAITDMRDKLDYLRAPETDYEIAVPADVLENFAAGQGYWAGLPREVRRDQLARLSNICSELYPSLRLYLFDRKMLYSAPLTIFGPLIASIYVGEIHMVFRQRRQILALTKHFDGLVRGAVTDARHMPERIERLLAEI</sequence>
<keyword evidence="1" id="KW-1133">Transmembrane helix</keyword>
<dbReference type="RefSeq" id="WP_141167460.1">
    <property type="nucleotide sequence ID" value="NZ_VHLH01000024.1"/>
</dbReference>
<dbReference type="GO" id="GO:0003677">
    <property type="term" value="F:DNA binding"/>
    <property type="evidence" value="ECO:0007669"/>
    <property type="project" value="InterPro"/>
</dbReference>
<proteinExistence type="predicted"/>